<accession>A0ACD3B5T7</accession>
<evidence type="ECO:0000313" key="1">
    <source>
        <dbReference type="EMBL" id="TFK73176.1"/>
    </source>
</evidence>
<proteinExistence type="predicted"/>
<reference evidence="1 2" key="1">
    <citation type="journal article" date="2019" name="Nat. Ecol. Evol.">
        <title>Megaphylogeny resolves global patterns of mushroom evolution.</title>
        <authorList>
            <person name="Varga T."/>
            <person name="Krizsan K."/>
            <person name="Foldi C."/>
            <person name="Dima B."/>
            <person name="Sanchez-Garcia M."/>
            <person name="Sanchez-Ramirez S."/>
            <person name="Szollosi G.J."/>
            <person name="Szarkandi J.G."/>
            <person name="Papp V."/>
            <person name="Albert L."/>
            <person name="Andreopoulos W."/>
            <person name="Angelini C."/>
            <person name="Antonin V."/>
            <person name="Barry K.W."/>
            <person name="Bougher N.L."/>
            <person name="Buchanan P."/>
            <person name="Buyck B."/>
            <person name="Bense V."/>
            <person name="Catcheside P."/>
            <person name="Chovatia M."/>
            <person name="Cooper J."/>
            <person name="Damon W."/>
            <person name="Desjardin D."/>
            <person name="Finy P."/>
            <person name="Geml J."/>
            <person name="Haridas S."/>
            <person name="Hughes K."/>
            <person name="Justo A."/>
            <person name="Karasinski D."/>
            <person name="Kautmanova I."/>
            <person name="Kiss B."/>
            <person name="Kocsube S."/>
            <person name="Kotiranta H."/>
            <person name="LaButti K.M."/>
            <person name="Lechner B.E."/>
            <person name="Liimatainen K."/>
            <person name="Lipzen A."/>
            <person name="Lukacs Z."/>
            <person name="Mihaltcheva S."/>
            <person name="Morgado L.N."/>
            <person name="Niskanen T."/>
            <person name="Noordeloos M.E."/>
            <person name="Ohm R.A."/>
            <person name="Ortiz-Santana B."/>
            <person name="Ovrebo C."/>
            <person name="Racz N."/>
            <person name="Riley R."/>
            <person name="Savchenko A."/>
            <person name="Shiryaev A."/>
            <person name="Soop K."/>
            <person name="Spirin V."/>
            <person name="Szebenyi C."/>
            <person name="Tomsovsky M."/>
            <person name="Tulloss R.E."/>
            <person name="Uehling J."/>
            <person name="Grigoriev I.V."/>
            <person name="Vagvolgyi C."/>
            <person name="Papp T."/>
            <person name="Martin F.M."/>
            <person name="Miettinen O."/>
            <person name="Hibbett D.S."/>
            <person name="Nagy L.G."/>
        </authorList>
    </citation>
    <scope>NUCLEOTIDE SEQUENCE [LARGE SCALE GENOMIC DNA]</scope>
    <source>
        <strain evidence="1 2">NL-1719</strain>
    </source>
</reference>
<name>A0ACD3B5T7_9AGAR</name>
<protein>
    <submittedName>
        <fullName evidence="1">Uncharacterized protein</fullName>
    </submittedName>
</protein>
<gene>
    <name evidence="1" type="ORF">BDN72DRAFT_855015</name>
</gene>
<organism evidence="1 2">
    <name type="scientific">Pluteus cervinus</name>
    <dbReference type="NCBI Taxonomy" id="181527"/>
    <lineage>
        <taxon>Eukaryota</taxon>
        <taxon>Fungi</taxon>
        <taxon>Dikarya</taxon>
        <taxon>Basidiomycota</taxon>
        <taxon>Agaricomycotina</taxon>
        <taxon>Agaricomycetes</taxon>
        <taxon>Agaricomycetidae</taxon>
        <taxon>Agaricales</taxon>
        <taxon>Pluteineae</taxon>
        <taxon>Pluteaceae</taxon>
        <taxon>Pluteus</taxon>
    </lineage>
</organism>
<evidence type="ECO:0000313" key="2">
    <source>
        <dbReference type="Proteomes" id="UP000308600"/>
    </source>
</evidence>
<dbReference type="Proteomes" id="UP000308600">
    <property type="component" value="Unassembled WGS sequence"/>
</dbReference>
<dbReference type="EMBL" id="ML208278">
    <property type="protein sequence ID" value="TFK73176.1"/>
    <property type="molecule type" value="Genomic_DNA"/>
</dbReference>
<sequence>MSRFAKLFCLVSLVATTSGRPKGRTYRWCSSPDDVPPTVVTVVDGDVTAAGQGGDALLDVLRDTESHPDLDAGSVVTKRDISLKKRDTYEQVFASTGTRPNDRDASIQGTAYLTCVLTEGLVVAFVNLFYEFNSDAAHNPQIKCAAYGDVHPAAEKTNFGGQQLLPPPAGKSYIQQSVGYASGSLADPPVPDGYDLPILQYLATLVSGNPTTYTCAMYYVPADALTATNTGQGNLQVTYSRGYRRITYLPDGSFESCVDCDSCWTLVNPNCLPTSPPGGDFDAELFYRPAWAHTGHSFAILGSGFGSDAFAGTLTPKAPLNTVAGKQYLITFFQQSMGLDSQDAVAEAQWNGATVLTINPGFQAYTYYEIKVTAAGNDALAFHGGSFPAYDFLDDIYVFLA</sequence>
<keyword evidence="2" id="KW-1185">Reference proteome</keyword>